<dbReference type="Pfam" id="PF07690">
    <property type="entry name" value="MFS_1"/>
    <property type="match status" value="1"/>
</dbReference>
<comment type="caution">
    <text evidence="7">The sequence shown here is derived from an EMBL/GenBank/DDBJ whole genome shotgun (WGS) entry which is preliminary data.</text>
</comment>
<dbReference type="AlphaFoldDB" id="H0ETD3"/>
<gene>
    <name evidence="7" type="ORF">M7I_5995</name>
</gene>
<dbReference type="PANTHER" id="PTHR23502:SF24">
    <property type="entry name" value="TRANSPORTER, PUTATIVE-RELATED"/>
    <property type="match status" value="1"/>
</dbReference>
<evidence type="ECO:0000256" key="3">
    <source>
        <dbReference type="ARBA" id="ARBA00022989"/>
    </source>
</evidence>
<feature type="transmembrane region" description="Helical" evidence="6">
    <location>
        <begin position="148"/>
        <end position="167"/>
    </location>
</feature>
<evidence type="ECO:0000256" key="2">
    <source>
        <dbReference type="ARBA" id="ARBA00022692"/>
    </source>
</evidence>
<feature type="transmembrane region" description="Helical" evidence="6">
    <location>
        <begin position="108"/>
        <end position="128"/>
    </location>
</feature>
<sequence length="450" mass="50097">MPEFGDFWEELGMMVFAIDLLWWRLWWFNLEIYDVLLHIIRLRLILKSSLLNVDNLTVSWGASGYSPAETEMEQIFGVGAEVGTLGLSLYVLGLALGPMTLAPLSENLGGFLVLRFFAGLFSAVTIVGSPSGYFLFSFIAATKGLRSVFWALLGISGGFWLIMILVLRETRHSIILSRLHKHHRQTSKQPIPQRIKLAAGNLYQKALKRPFTFLFTEPIVQFCALYNGYLYGLSFLFNSAFVIVFGAQGHGFGTIDTGLCFLGICVGITLGPITTAIFQEPYYQRKLKRSNRKPNPEDRVMLGKVAGITFPISLFWFAWTSYSFIHFIVPILASALWGWSFYTLILMTYTYTEDSYHTFSASALAGIGLIRNIAGAGFPLFGRQMYGRLGNQGASSLLAGLACLMVPIPFLLGRFGERLRGRSRWAGVGEEGGGSEGVERREAEGKDDEV</sequence>
<feature type="transmembrane region" description="Helical" evidence="6">
    <location>
        <begin position="325"/>
        <end position="347"/>
    </location>
</feature>
<dbReference type="SUPFAM" id="SSF103473">
    <property type="entry name" value="MFS general substrate transporter"/>
    <property type="match status" value="1"/>
</dbReference>
<dbReference type="Gene3D" id="1.20.1250.20">
    <property type="entry name" value="MFS general substrate transporter like domains"/>
    <property type="match status" value="1"/>
</dbReference>
<dbReference type="EMBL" id="AGUE01000161">
    <property type="protein sequence ID" value="EHK98228.1"/>
    <property type="molecule type" value="Genomic_DNA"/>
</dbReference>
<proteinExistence type="predicted"/>
<feature type="transmembrane region" description="Helical" evidence="6">
    <location>
        <begin position="393"/>
        <end position="412"/>
    </location>
</feature>
<name>H0ETD3_GLAL7</name>
<feature type="transmembrane region" description="Helical" evidence="6">
    <location>
        <begin position="259"/>
        <end position="279"/>
    </location>
</feature>
<feature type="transmembrane region" description="Helical" evidence="6">
    <location>
        <begin position="228"/>
        <end position="247"/>
    </location>
</feature>
<dbReference type="InterPro" id="IPR036259">
    <property type="entry name" value="MFS_trans_sf"/>
</dbReference>
<reference evidence="7 8" key="1">
    <citation type="journal article" date="2012" name="Eukaryot. Cell">
        <title>Genome sequence of the fungus Glarea lozoyensis: the first genome sequence of a species from the Helotiaceae family.</title>
        <authorList>
            <person name="Youssar L."/>
            <person name="Gruening B.A."/>
            <person name="Erxleben A."/>
            <person name="Guenther S."/>
            <person name="Huettel W."/>
        </authorList>
    </citation>
    <scope>NUCLEOTIDE SEQUENCE [LARGE SCALE GENOMIC DNA]</scope>
    <source>
        <strain evidence="8">ATCC 74030 / MF5533</strain>
    </source>
</reference>
<dbReference type="OrthoDB" id="3936150at2759"/>
<keyword evidence="2 6" id="KW-0812">Transmembrane</keyword>
<feature type="transmembrane region" description="Helical" evidence="6">
    <location>
        <begin position="300"/>
        <end position="319"/>
    </location>
</feature>
<organism evidence="7 8">
    <name type="scientific">Glarea lozoyensis (strain ATCC 74030 / MF5533)</name>
    <dbReference type="NCBI Taxonomy" id="1104152"/>
    <lineage>
        <taxon>Eukaryota</taxon>
        <taxon>Fungi</taxon>
        <taxon>Dikarya</taxon>
        <taxon>Ascomycota</taxon>
        <taxon>Pezizomycotina</taxon>
        <taxon>Leotiomycetes</taxon>
        <taxon>Helotiales</taxon>
        <taxon>Helotiaceae</taxon>
        <taxon>Glarea</taxon>
    </lineage>
</organism>
<dbReference type="HOGENOM" id="CLU_008455_11_5_1"/>
<dbReference type="GO" id="GO:0022857">
    <property type="term" value="F:transmembrane transporter activity"/>
    <property type="evidence" value="ECO:0007669"/>
    <property type="project" value="InterPro"/>
</dbReference>
<evidence type="ECO:0000256" key="1">
    <source>
        <dbReference type="ARBA" id="ARBA00004141"/>
    </source>
</evidence>
<feature type="transmembrane region" description="Helical" evidence="6">
    <location>
        <begin position="359"/>
        <end position="381"/>
    </location>
</feature>
<accession>H0ETD3</accession>
<dbReference type="PANTHER" id="PTHR23502">
    <property type="entry name" value="MAJOR FACILITATOR SUPERFAMILY"/>
    <property type="match status" value="1"/>
</dbReference>
<dbReference type="InParanoid" id="H0ETD3"/>
<protein>
    <submittedName>
        <fullName evidence="7">Putative Uncharacterized transporter C36.03c</fullName>
    </submittedName>
</protein>
<feature type="transmembrane region" description="Helical" evidence="6">
    <location>
        <begin position="75"/>
        <end position="96"/>
    </location>
</feature>
<dbReference type="InterPro" id="IPR011701">
    <property type="entry name" value="MFS"/>
</dbReference>
<evidence type="ECO:0000256" key="4">
    <source>
        <dbReference type="ARBA" id="ARBA00023136"/>
    </source>
</evidence>
<dbReference type="Proteomes" id="UP000005446">
    <property type="component" value="Unassembled WGS sequence"/>
</dbReference>
<keyword evidence="8" id="KW-1185">Reference proteome</keyword>
<evidence type="ECO:0000256" key="6">
    <source>
        <dbReference type="SAM" id="Phobius"/>
    </source>
</evidence>
<feature type="region of interest" description="Disordered" evidence="5">
    <location>
        <begin position="427"/>
        <end position="450"/>
    </location>
</feature>
<comment type="subcellular location">
    <subcellularLocation>
        <location evidence="1">Membrane</location>
        <topology evidence="1">Multi-pass membrane protein</topology>
    </subcellularLocation>
</comment>
<evidence type="ECO:0000256" key="5">
    <source>
        <dbReference type="SAM" id="MobiDB-lite"/>
    </source>
</evidence>
<keyword evidence="3 6" id="KW-1133">Transmembrane helix</keyword>
<evidence type="ECO:0000313" key="7">
    <source>
        <dbReference type="EMBL" id="EHK98228.1"/>
    </source>
</evidence>
<evidence type="ECO:0000313" key="8">
    <source>
        <dbReference type="Proteomes" id="UP000005446"/>
    </source>
</evidence>
<dbReference type="GO" id="GO:0005886">
    <property type="term" value="C:plasma membrane"/>
    <property type="evidence" value="ECO:0007669"/>
    <property type="project" value="TreeGrafter"/>
</dbReference>
<keyword evidence="4 6" id="KW-0472">Membrane</keyword>
<feature type="transmembrane region" description="Helical" evidence="6">
    <location>
        <begin position="12"/>
        <end position="32"/>
    </location>
</feature>